<proteinExistence type="predicted"/>
<evidence type="ECO:0000259" key="2">
    <source>
        <dbReference type="Pfam" id="PF24864"/>
    </source>
</evidence>
<gene>
    <name evidence="3" type="ORF">BHYA_0084g00030</name>
</gene>
<accession>A0A4Z1GXG4</accession>
<dbReference type="EMBL" id="PQXK01000084">
    <property type="protein sequence ID" value="TGO37973.1"/>
    <property type="molecule type" value="Genomic_DNA"/>
</dbReference>
<dbReference type="Proteomes" id="UP000297814">
    <property type="component" value="Unassembled WGS sequence"/>
</dbReference>
<dbReference type="Pfam" id="PF24864">
    <property type="entry name" value="DUF7730"/>
    <property type="match status" value="1"/>
</dbReference>
<protein>
    <recommendedName>
        <fullName evidence="2">DUF7730 domain-containing protein</fullName>
    </recommendedName>
</protein>
<evidence type="ECO:0000313" key="3">
    <source>
        <dbReference type="EMBL" id="TGO37973.1"/>
    </source>
</evidence>
<feature type="domain" description="DUF7730" evidence="2">
    <location>
        <begin position="117"/>
        <end position="250"/>
    </location>
</feature>
<keyword evidence="1" id="KW-1133">Transmembrane helix</keyword>
<keyword evidence="1" id="KW-0472">Membrane</keyword>
<keyword evidence="1" id="KW-0812">Transmembrane</keyword>
<name>A0A4Z1GXG4_9HELO</name>
<reference evidence="3 4" key="1">
    <citation type="submission" date="2017-12" db="EMBL/GenBank/DDBJ databases">
        <title>Comparative genomics of Botrytis spp.</title>
        <authorList>
            <person name="Valero-Jimenez C.A."/>
            <person name="Tapia P."/>
            <person name="Veloso J."/>
            <person name="Silva-Moreno E."/>
            <person name="Staats M."/>
            <person name="Valdes J.H."/>
            <person name="Van Kan J.A.L."/>
        </authorList>
    </citation>
    <scope>NUCLEOTIDE SEQUENCE [LARGE SCALE GENOMIC DNA]</scope>
    <source>
        <strain evidence="3 4">Bh0001</strain>
    </source>
</reference>
<dbReference type="PANTHER" id="PTHR38790">
    <property type="entry name" value="2EXR DOMAIN-CONTAINING PROTEIN-RELATED"/>
    <property type="match status" value="1"/>
</dbReference>
<sequence>MKKGKILGFHMLRDLNWPFGQGFHAWGSFLVKLVVLFVVLVCLSPIFIIMALSRLRKADWNPVSRYHKQKRRERLEQVGKEWEEGRNARNQRRIFPNILEGRERQNGLSWNGEVDKQDKNLLYQLPREVRDMIWKEATGEYLAHFTWLEACRRFDVSRCKGENGNCIGSACHGVRKGKGAKDMWGNVDLLSYLLVCRKMYEETLLIIYRENYFQFRSVVHILRFSPTIPLQQMFIIQKAQWEQFSRSQPWDASPDENSLMYRTFHDARAWTMNAIV</sequence>
<dbReference type="InterPro" id="IPR056632">
    <property type="entry name" value="DUF7730"/>
</dbReference>
<dbReference type="AlphaFoldDB" id="A0A4Z1GXG4"/>
<evidence type="ECO:0000256" key="1">
    <source>
        <dbReference type="SAM" id="Phobius"/>
    </source>
</evidence>
<organism evidence="3 4">
    <name type="scientific">Botrytis hyacinthi</name>
    <dbReference type="NCBI Taxonomy" id="278943"/>
    <lineage>
        <taxon>Eukaryota</taxon>
        <taxon>Fungi</taxon>
        <taxon>Dikarya</taxon>
        <taxon>Ascomycota</taxon>
        <taxon>Pezizomycotina</taxon>
        <taxon>Leotiomycetes</taxon>
        <taxon>Helotiales</taxon>
        <taxon>Sclerotiniaceae</taxon>
        <taxon>Botrytis</taxon>
    </lineage>
</organism>
<dbReference type="PANTHER" id="PTHR38790:SF8">
    <property type="entry name" value="F-BOX DOMAIN-CONTAINING PROTEIN"/>
    <property type="match status" value="1"/>
</dbReference>
<keyword evidence="4" id="KW-1185">Reference proteome</keyword>
<comment type="caution">
    <text evidence="3">The sequence shown here is derived from an EMBL/GenBank/DDBJ whole genome shotgun (WGS) entry which is preliminary data.</text>
</comment>
<evidence type="ECO:0000313" key="4">
    <source>
        <dbReference type="Proteomes" id="UP000297814"/>
    </source>
</evidence>
<feature type="transmembrane region" description="Helical" evidence="1">
    <location>
        <begin position="29"/>
        <end position="52"/>
    </location>
</feature>